<evidence type="ECO:0000313" key="3">
    <source>
        <dbReference type="Proteomes" id="UP001296967"/>
    </source>
</evidence>
<dbReference type="AlphaFoldDB" id="A0AAJ0XI41"/>
<dbReference type="RefSeq" id="WP_201246999.1">
    <property type="nucleotide sequence ID" value="NZ_NHSF01000077.1"/>
</dbReference>
<sequence>MRDREASLVISRLAAEIARTSEGLDIAVEEEHWNVFAQVDQVRFCAMLLVLAQGVDLKRLRKTPRGPKKPRTPRTKHTGKPHVSTAKLLAGALGLGPSCGSP</sequence>
<dbReference type="Proteomes" id="UP001296967">
    <property type="component" value="Unassembled WGS sequence"/>
</dbReference>
<evidence type="ECO:0000256" key="1">
    <source>
        <dbReference type="SAM" id="MobiDB-lite"/>
    </source>
</evidence>
<feature type="region of interest" description="Disordered" evidence="1">
    <location>
        <begin position="60"/>
        <end position="83"/>
    </location>
</feature>
<keyword evidence="3" id="KW-1185">Reference proteome</keyword>
<comment type="caution">
    <text evidence="2">The sequence shown here is derived from an EMBL/GenBank/DDBJ whole genome shotgun (WGS) entry which is preliminary data.</text>
</comment>
<reference evidence="2" key="2">
    <citation type="journal article" date="2020" name="Microorganisms">
        <title>Osmotic Adaptation and Compatible Solute Biosynthesis of Phototrophic Bacteria as Revealed from Genome Analyses.</title>
        <authorList>
            <person name="Imhoff J.F."/>
            <person name="Rahn T."/>
            <person name="Kunzel S."/>
            <person name="Keller A."/>
            <person name="Neulinger S.C."/>
        </authorList>
    </citation>
    <scope>NUCLEOTIDE SEQUENCE</scope>
    <source>
        <strain evidence="2">DSM 4395</strain>
    </source>
</reference>
<evidence type="ECO:0000313" key="2">
    <source>
        <dbReference type="EMBL" id="MBK5932160.1"/>
    </source>
</evidence>
<feature type="compositionally biased region" description="Basic residues" evidence="1">
    <location>
        <begin position="60"/>
        <end position="80"/>
    </location>
</feature>
<proteinExistence type="predicted"/>
<name>A0AAJ0XI41_HALSE</name>
<accession>A0AAJ0XI41</accession>
<dbReference type="EMBL" id="NHSF01000077">
    <property type="protein sequence ID" value="MBK5932160.1"/>
    <property type="molecule type" value="Genomic_DNA"/>
</dbReference>
<organism evidence="2 3">
    <name type="scientific">Halochromatium salexigens</name>
    <name type="common">Chromatium salexigens</name>
    <dbReference type="NCBI Taxonomy" id="49447"/>
    <lineage>
        <taxon>Bacteria</taxon>
        <taxon>Pseudomonadati</taxon>
        <taxon>Pseudomonadota</taxon>
        <taxon>Gammaproteobacteria</taxon>
        <taxon>Chromatiales</taxon>
        <taxon>Chromatiaceae</taxon>
        <taxon>Halochromatium</taxon>
    </lineage>
</organism>
<protein>
    <submittedName>
        <fullName evidence="2">Uncharacterized protein</fullName>
    </submittedName>
</protein>
<reference evidence="2" key="1">
    <citation type="submission" date="2017-05" db="EMBL/GenBank/DDBJ databases">
        <authorList>
            <person name="Imhoff J.F."/>
            <person name="Rahn T."/>
            <person name="Kuenzel S."/>
            <person name="Neulinger S.C."/>
        </authorList>
    </citation>
    <scope>NUCLEOTIDE SEQUENCE</scope>
    <source>
        <strain evidence="2">DSM 4395</strain>
    </source>
</reference>
<gene>
    <name evidence="2" type="ORF">CCR82_16875</name>
</gene>